<keyword evidence="4" id="KW-0472">Membrane</keyword>
<dbReference type="SUPFAM" id="SSF50998">
    <property type="entry name" value="Quinoprotein alcohol dehydrogenase-like"/>
    <property type="match status" value="1"/>
</dbReference>
<dbReference type="GO" id="GO:0048038">
    <property type="term" value="F:quinone binding"/>
    <property type="evidence" value="ECO:0007669"/>
    <property type="project" value="InterPro"/>
</dbReference>
<evidence type="ECO:0000259" key="5">
    <source>
        <dbReference type="Pfam" id="PF01011"/>
    </source>
</evidence>
<feature type="transmembrane region" description="Helical" evidence="4">
    <location>
        <begin position="12"/>
        <end position="37"/>
    </location>
</feature>
<dbReference type="GO" id="GO:0008876">
    <property type="term" value="F:quinoprotein glucose dehydrogenase activity"/>
    <property type="evidence" value="ECO:0007669"/>
    <property type="project" value="TreeGrafter"/>
</dbReference>
<dbReference type="EMBL" id="SBLC01000013">
    <property type="protein sequence ID" value="RWY40964.1"/>
    <property type="molecule type" value="Genomic_DNA"/>
</dbReference>
<evidence type="ECO:0000313" key="6">
    <source>
        <dbReference type="EMBL" id="RWY40964.1"/>
    </source>
</evidence>
<dbReference type="Pfam" id="PF01011">
    <property type="entry name" value="PQQ"/>
    <property type="match status" value="1"/>
</dbReference>
<comment type="cofactor">
    <cofactor evidence="1">
        <name>pyrroloquinoline quinone</name>
        <dbReference type="ChEBI" id="CHEBI:58442"/>
    </cofactor>
</comment>
<name>A0A3S3WMQ7_9RHOB</name>
<dbReference type="RefSeq" id="WP_128489036.1">
    <property type="nucleotide sequence ID" value="NZ_JBHLXB010000003.1"/>
</dbReference>
<comment type="caution">
    <text evidence="6">The sequence shown here is derived from an EMBL/GenBank/DDBJ whole genome shotgun (WGS) entry which is preliminary data.</text>
</comment>
<dbReference type="AlphaFoldDB" id="A0A3S3WMQ7"/>
<dbReference type="PANTHER" id="PTHR32303:SF4">
    <property type="entry name" value="QUINOPROTEIN GLUCOSE DEHYDROGENASE"/>
    <property type="match status" value="1"/>
</dbReference>
<feature type="transmembrane region" description="Helical" evidence="4">
    <location>
        <begin position="122"/>
        <end position="143"/>
    </location>
</feature>
<dbReference type="Gene3D" id="2.140.10.10">
    <property type="entry name" value="Quinoprotein alcohol dehydrogenase-like superfamily"/>
    <property type="match status" value="1"/>
</dbReference>
<protein>
    <submittedName>
        <fullName evidence="6">Membrane-bound PQQ-dependent dehydrogenase, glucose/quinate/shikimate family</fullName>
        <ecNumber evidence="6">1.1.-.-</ecNumber>
    </submittedName>
</protein>
<feature type="transmembrane region" description="Helical" evidence="4">
    <location>
        <begin position="89"/>
        <end position="110"/>
    </location>
</feature>
<gene>
    <name evidence="6" type="ORF">EP867_10775</name>
</gene>
<keyword evidence="7" id="KW-1185">Reference proteome</keyword>
<organism evidence="6 7">
    <name type="scientific">Falsigemmobacter intermedius</name>
    <dbReference type="NCBI Taxonomy" id="1553448"/>
    <lineage>
        <taxon>Bacteria</taxon>
        <taxon>Pseudomonadati</taxon>
        <taxon>Pseudomonadota</taxon>
        <taxon>Alphaproteobacteria</taxon>
        <taxon>Rhodobacterales</taxon>
        <taxon>Paracoccaceae</taxon>
        <taxon>Falsigemmobacter</taxon>
    </lineage>
</organism>
<dbReference type="PANTHER" id="PTHR32303">
    <property type="entry name" value="QUINOPROTEIN ALCOHOL DEHYDROGENASE (CYTOCHROME C)"/>
    <property type="match status" value="1"/>
</dbReference>
<feature type="transmembrane region" description="Helical" evidence="4">
    <location>
        <begin position="43"/>
        <end position="60"/>
    </location>
</feature>
<dbReference type="Proteomes" id="UP000287168">
    <property type="component" value="Unassembled WGS sequence"/>
</dbReference>
<comment type="similarity">
    <text evidence="2">Belongs to the bacterial PQQ dehydrogenase family.</text>
</comment>
<keyword evidence="3 6" id="KW-0560">Oxidoreductase</keyword>
<dbReference type="OrthoDB" id="9794322at2"/>
<evidence type="ECO:0000256" key="4">
    <source>
        <dbReference type="SAM" id="Phobius"/>
    </source>
</evidence>
<proteinExistence type="inferred from homology"/>
<feature type="domain" description="Pyrrolo-quinoline quinone repeat" evidence="5">
    <location>
        <begin position="168"/>
        <end position="794"/>
    </location>
</feature>
<keyword evidence="4" id="KW-1133">Transmembrane helix</keyword>
<dbReference type="GO" id="GO:0016020">
    <property type="term" value="C:membrane"/>
    <property type="evidence" value="ECO:0007669"/>
    <property type="project" value="InterPro"/>
</dbReference>
<dbReference type="InterPro" id="IPR002372">
    <property type="entry name" value="PQQ_rpt_dom"/>
</dbReference>
<reference evidence="6 7" key="1">
    <citation type="journal article" date="2015" name="Int. J. Syst. Evol. Microbiol.">
        <title>Gemmobacter intermedius sp. nov., isolated from a white stork (Ciconia ciconia).</title>
        <authorList>
            <person name="Kampfer P."/>
            <person name="Jerzak L."/>
            <person name="Wilharm G."/>
            <person name="Golke J."/>
            <person name="Busse H.J."/>
            <person name="Glaeser S.P."/>
        </authorList>
    </citation>
    <scope>NUCLEOTIDE SEQUENCE [LARGE SCALE GENOMIC DNA]</scope>
    <source>
        <strain evidence="6 7">119/4</strain>
    </source>
</reference>
<dbReference type="SMART" id="SM00564">
    <property type="entry name" value="PQQ"/>
    <property type="match status" value="4"/>
</dbReference>
<dbReference type="InterPro" id="IPR018391">
    <property type="entry name" value="PQQ_b-propeller_rpt"/>
</dbReference>
<dbReference type="CDD" id="cd10280">
    <property type="entry name" value="PQQ_mGDH"/>
    <property type="match status" value="1"/>
</dbReference>
<evidence type="ECO:0000313" key="7">
    <source>
        <dbReference type="Proteomes" id="UP000287168"/>
    </source>
</evidence>
<dbReference type="InterPro" id="IPR017511">
    <property type="entry name" value="PQQ_mDH"/>
</dbReference>
<evidence type="ECO:0000256" key="1">
    <source>
        <dbReference type="ARBA" id="ARBA00001931"/>
    </source>
</evidence>
<evidence type="ECO:0000256" key="3">
    <source>
        <dbReference type="ARBA" id="ARBA00023002"/>
    </source>
</evidence>
<accession>A0A3S3WMQ7</accession>
<keyword evidence="4" id="KW-0812">Transmembrane</keyword>
<dbReference type="NCBIfam" id="TIGR03074">
    <property type="entry name" value="PQQ_membr_DH"/>
    <property type="match status" value="1"/>
</dbReference>
<feature type="transmembrane region" description="Helical" evidence="4">
    <location>
        <begin position="67"/>
        <end position="83"/>
    </location>
</feature>
<dbReference type="InterPro" id="IPR011047">
    <property type="entry name" value="Quinoprotein_ADH-like_sf"/>
</dbReference>
<sequence length="818" mass="88478">MSQEIKASARAPIAVLLLSLIIAAGGIFLTVFGARLVSLGGSFYFVLTGLALVATAGLLARRNALGLWLYVATFVATVIWSLFDAGLNFWPLVSRLAAPGVILMLVFLAAPTLTRGRTLPTSLALTGAGLSALALLAMGVRVFQPVPFITNDVTPEKIAEGGELNGNWPHYGGSLKGTRYTGKSSITPENVAQLELAWTFRHGHLPVHGHAAGAEDQNTPTVIDGIVYTCNTKSQLFALDADTGEQLWKFDPEAKAPFWERCRGVGYYESNGQPSPELQRVKREAAGFTTTATFTVSDDSAPATPAPVVPEGLCAKRVVLPTIDARIIQLDAKTGELCPQFGTNGQIDLKEHMGEVKPAFYMPTSAPTIADGIIIQGGWVVDNVTTNVPPGVIRGFDAETGELIWAWDLGRPETKRFPPEGESYTRGTPNAWAGLAVDQDLGYVYLPLGNATPDFFGGHRRPFDDEFNASVVALDYHTGEYKWHFRTMNHDIWDYDLPSQPALYDLPDGKGGVQKALVQLTKRGQIFVLDRETGRPIFDVEEKAVPQGAVEGDWTAATQPYSTGMPTIGAERLTEAKMWGATPFDALMCRIEFLSYDYEGDFTPPSEKGAIMWPGFAGGMNWGSASIQEETGYLVFTESRAAHVIKMVGREEADKADAKDSHAGLSSQFGTPWGAAKWYLMSPLGVPCQEPPFGTMTAIDLKTQQVAWQMPLGTVEHMGPLNIPTRLPIPIGMPGTGGAVTTQSGLVFYGGTMDKYIRAFDLKTGQEVWKHEVPVGIQATPSVYVSPKTGREYVVVTAGGTRTSQERGDYVMAFALPQ</sequence>
<dbReference type="EC" id="1.1.-.-" evidence="6"/>
<evidence type="ECO:0000256" key="2">
    <source>
        <dbReference type="ARBA" id="ARBA00008156"/>
    </source>
</evidence>